<evidence type="ECO:0000256" key="4">
    <source>
        <dbReference type="ARBA" id="ARBA00022960"/>
    </source>
</evidence>
<organism evidence="9 10">
    <name type="scientific">Pedobacter lithocola</name>
    <dbReference type="NCBI Taxonomy" id="1908239"/>
    <lineage>
        <taxon>Bacteria</taxon>
        <taxon>Pseudomonadati</taxon>
        <taxon>Bacteroidota</taxon>
        <taxon>Sphingobacteriia</taxon>
        <taxon>Sphingobacteriales</taxon>
        <taxon>Sphingobacteriaceae</taxon>
        <taxon>Pedobacter</taxon>
    </lineage>
</organism>
<reference evidence="10" key="1">
    <citation type="journal article" date="2019" name="Int. J. Syst. Evol. Microbiol.">
        <title>The Global Catalogue of Microorganisms (GCM) 10K type strain sequencing project: providing services to taxonomists for standard genome sequencing and annotation.</title>
        <authorList>
            <consortium name="The Broad Institute Genomics Platform"/>
            <consortium name="The Broad Institute Genome Sequencing Center for Infectious Disease"/>
            <person name="Wu L."/>
            <person name="Ma J."/>
        </authorList>
    </citation>
    <scope>NUCLEOTIDE SEQUENCE [LARGE SCALE GENOMIC DNA]</scope>
    <source>
        <strain evidence="10">CCM 8691</strain>
    </source>
</reference>
<keyword evidence="6 7" id="KW-0961">Cell wall biogenesis/degradation</keyword>
<evidence type="ECO:0000256" key="6">
    <source>
        <dbReference type="ARBA" id="ARBA00023316"/>
    </source>
</evidence>
<keyword evidence="10" id="KW-1185">Reference proteome</keyword>
<proteinExistence type="inferred from homology"/>
<keyword evidence="3" id="KW-0808">Transferase</keyword>
<gene>
    <name evidence="9" type="ORF">ACFOWA_14965</name>
</gene>
<dbReference type="Gene3D" id="2.40.440.10">
    <property type="entry name" value="L,D-transpeptidase catalytic domain-like"/>
    <property type="match status" value="1"/>
</dbReference>
<dbReference type="Pfam" id="PF03734">
    <property type="entry name" value="YkuD"/>
    <property type="match status" value="1"/>
</dbReference>
<evidence type="ECO:0000256" key="2">
    <source>
        <dbReference type="ARBA" id="ARBA00005992"/>
    </source>
</evidence>
<dbReference type="PANTHER" id="PTHR41533:SF2">
    <property type="entry name" value="BLR7131 PROTEIN"/>
    <property type="match status" value="1"/>
</dbReference>
<evidence type="ECO:0000313" key="10">
    <source>
        <dbReference type="Proteomes" id="UP001595789"/>
    </source>
</evidence>
<dbReference type="InterPro" id="IPR052905">
    <property type="entry name" value="LD-transpeptidase_YkuD-like"/>
</dbReference>
<dbReference type="PROSITE" id="PS52029">
    <property type="entry name" value="LD_TPASE"/>
    <property type="match status" value="1"/>
</dbReference>
<dbReference type="Proteomes" id="UP001595789">
    <property type="component" value="Unassembled WGS sequence"/>
</dbReference>
<evidence type="ECO:0000259" key="8">
    <source>
        <dbReference type="PROSITE" id="PS52029"/>
    </source>
</evidence>
<feature type="active site" description="Nucleophile" evidence="7">
    <location>
        <position position="415"/>
    </location>
</feature>
<dbReference type="PANTHER" id="PTHR41533">
    <property type="entry name" value="L,D-TRANSPEPTIDASE HI_1667-RELATED"/>
    <property type="match status" value="1"/>
</dbReference>
<dbReference type="SUPFAM" id="SSF141523">
    <property type="entry name" value="L,D-transpeptidase catalytic domain-like"/>
    <property type="match status" value="1"/>
</dbReference>
<evidence type="ECO:0000313" key="9">
    <source>
        <dbReference type="EMBL" id="MFC4212498.1"/>
    </source>
</evidence>
<sequence>MKTFAVFLIPIIIIGVLLNYKKEPEIADLLQSRLNNKIYRQFNKLTFDSVFTSQLEDLSKADVNISKLKAYYNINGTQPTLVIKFFADNSLDSLVKYLNKSTEHGINPKIFHVKEVSELIDKLKVNQFKSVDETYPLLARLEILSAHALTRYTSYLKFGLVNPKDIFLRYYIKIKREDSLFVQGILNSEVIIDTLRSVQNISSQYKALQQAYLKTESDSTKKILMVNMERLRWQLPLNSDKFIQVNIPDFRLVYLDGNDTLTTMKVCVGGRRDLDFDKKLKIYEKTGDIEDKPENLETPLLVSNIQKLYTNPVWNIPESIVQTEIYTMARRNSSYLKRKNIAVYHKTKQIKNPASIRWYKYDRKKIPFLFVQQPGSDNSLGRLKFIFPNSNSVYLHDTNFKQGFKLKNRAISHGCIRLEHPLNLAKLLVGDTLKYDEIRKELKLKPLYTKVDKSLPAKNIDDKKELLPALFKPKAETPLIITYITAWAQNDRIEYRSDVYGMDEKLWLAMKKFR</sequence>
<dbReference type="CDD" id="cd16913">
    <property type="entry name" value="YkuD_like"/>
    <property type="match status" value="1"/>
</dbReference>
<accession>A0ABV8PBE0</accession>
<comment type="caution">
    <text evidence="9">The sequence shown here is derived from an EMBL/GenBank/DDBJ whole genome shotgun (WGS) entry which is preliminary data.</text>
</comment>
<protein>
    <submittedName>
        <fullName evidence="9">L,D-transpeptidase family protein</fullName>
    </submittedName>
</protein>
<dbReference type="InterPro" id="IPR038063">
    <property type="entry name" value="Transpep_catalytic_dom"/>
</dbReference>
<dbReference type="InterPro" id="IPR045380">
    <property type="entry name" value="LD_TPept_scaffold_dom"/>
</dbReference>
<comment type="pathway">
    <text evidence="1 7">Cell wall biogenesis; peptidoglycan biosynthesis.</text>
</comment>
<dbReference type="RefSeq" id="WP_378986516.1">
    <property type="nucleotide sequence ID" value="NZ_JBHSBW010000013.1"/>
</dbReference>
<keyword evidence="4 7" id="KW-0133">Cell shape</keyword>
<keyword evidence="5 7" id="KW-0573">Peptidoglycan synthesis</keyword>
<feature type="active site" description="Proton donor/acceptor" evidence="7">
    <location>
        <position position="396"/>
    </location>
</feature>
<dbReference type="Pfam" id="PF20142">
    <property type="entry name" value="Scaffold"/>
    <property type="match status" value="1"/>
</dbReference>
<dbReference type="InterPro" id="IPR005490">
    <property type="entry name" value="LD_TPept_cat_dom"/>
</dbReference>
<dbReference type="EMBL" id="JBHSBW010000013">
    <property type="protein sequence ID" value="MFC4212498.1"/>
    <property type="molecule type" value="Genomic_DNA"/>
</dbReference>
<feature type="domain" description="L,D-TPase catalytic" evidence="8">
    <location>
        <begin position="241"/>
        <end position="445"/>
    </location>
</feature>
<evidence type="ECO:0000256" key="7">
    <source>
        <dbReference type="PROSITE-ProRule" id="PRU01373"/>
    </source>
</evidence>
<comment type="similarity">
    <text evidence="2">Belongs to the YkuD family.</text>
</comment>
<name>A0ABV8PBE0_9SPHI</name>
<evidence type="ECO:0000256" key="5">
    <source>
        <dbReference type="ARBA" id="ARBA00022984"/>
    </source>
</evidence>
<evidence type="ECO:0000256" key="1">
    <source>
        <dbReference type="ARBA" id="ARBA00004752"/>
    </source>
</evidence>
<evidence type="ECO:0000256" key="3">
    <source>
        <dbReference type="ARBA" id="ARBA00022679"/>
    </source>
</evidence>